<dbReference type="Pfam" id="PF00931">
    <property type="entry name" value="NB-ARC"/>
    <property type="match status" value="1"/>
</dbReference>
<feature type="repeat" description="TPR" evidence="10">
    <location>
        <begin position="732"/>
        <end position="765"/>
    </location>
</feature>
<comment type="similarity">
    <text evidence="2">Belongs to the kinesin light chain family.</text>
</comment>
<dbReference type="PANTHER" id="PTHR45783">
    <property type="entry name" value="KINESIN LIGHT CHAIN"/>
    <property type="match status" value="1"/>
</dbReference>
<dbReference type="Gene3D" id="1.25.40.10">
    <property type="entry name" value="Tetratricopeptide repeat domain"/>
    <property type="match status" value="2"/>
</dbReference>
<evidence type="ECO:0000256" key="6">
    <source>
        <dbReference type="ARBA" id="ARBA00022803"/>
    </source>
</evidence>
<dbReference type="InterPro" id="IPR027417">
    <property type="entry name" value="P-loop_NTPase"/>
</dbReference>
<dbReference type="SMART" id="SM00255">
    <property type="entry name" value="TIR"/>
    <property type="match status" value="1"/>
</dbReference>
<feature type="domain" description="TIR" evidence="11">
    <location>
        <begin position="10"/>
        <end position="171"/>
    </location>
</feature>
<evidence type="ECO:0000313" key="12">
    <source>
        <dbReference type="EMBL" id="WNZ46343.1"/>
    </source>
</evidence>
<comment type="subcellular location">
    <subcellularLocation>
        <location evidence="1">Cytoplasm</location>
        <location evidence="1">Cytoskeleton</location>
    </subcellularLocation>
</comment>
<dbReference type="Gene3D" id="3.40.50.300">
    <property type="entry name" value="P-loop containing nucleotide triphosphate hydrolases"/>
    <property type="match status" value="1"/>
</dbReference>
<dbReference type="SUPFAM" id="SSF52200">
    <property type="entry name" value="Toll/Interleukin receptor TIR domain"/>
    <property type="match status" value="1"/>
</dbReference>
<dbReference type="GO" id="GO:0019894">
    <property type="term" value="F:kinesin binding"/>
    <property type="evidence" value="ECO:0007669"/>
    <property type="project" value="TreeGrafter"/>
</dbReference>
<dbReference type="Pfam" id="PF13374">
    <property type="entry name" value="TPR_10"/>
    <property type="match status" value="1"/>
</dbReference>
<dbReference type="GO" id="GO:0005737">
    <property type="term" value="C:cytoplasm"/>
    <property type="evidence" value="ECO:0007669"/>
    <property type="project" value="TreeGrafter"/>
</dbReference>
<evidence type="ECO:0000256" key="3">
    <source>
        <dbReference type="ARBA" id="ARBA00022490"/>
    </source>
</evidence>
<dbReference type="GO" id="GO:0005871">
    <property type="term" value="C:kinesin complex"/>
    <property type="evidence" value="ECO:0007669"/>
    <property type="project" value="InterPro"/>
</dbReference>
<dbReference type="SUPFAM" id="SSF52540">
    <property type="entry name" value="P-loop containing nucleoside triphosphate hydrolases"/>
    <property type="match status" value="1"/>
</dbReference>
<keyword evidence="7" id="KW-0175">Coiled coil</keyword>
<keyword evidence="9" id="KW-0206">Cytoskeleton</keyword>
<feature type="repeat" description="TPR" evidence="10">
    <location>
        <begin position="816"/>
        <end position="849"/>
    </location>
</feature>
<gene>
    <name evidence="12" type="ORF">Q2T42_00630</name>
</gene>
<dbReference type="Pfam" id="PF13676">
    <property type="entry name" value="TIR_2"/>
    <property type="match status" value="1"/>
</dbReference>
<accession>A0AA97AP24</accession>
<feature type="repeat" description="TPR" evidence="10">
    <location>
        <begin position="648"/>
        <end position="681"/>
    </location>
</feature>
<dbReference type="InterPro" id="IPR000157">
    <property type="entry name" value="TIR_dom"/>
</dbReference>
<evidence type="ECO:0000256" key="5">
    <source>
        <dbReference type="ARBA" id="ARBA00022737"/>
    </source>
</evidence>
<dbReference type="RefSeq" id="WP_316427529.1">
    <property type="nucleotide sequence ID" value="NZ_CP130144.1"/>
</dbReference>
<keyword evidence="6 10" id="KW-0802">TPR repeat</keyword>
<keyword evidence="8" id="KW-0505">Motor protein</keyword>
<reference evidence="12" key="2">
    <citation type="submission" date="2023-07" db="EMBL/GenBank/DDBJ databases">
        <authorList>
            <person name="Bai X.-H."/>
            <person name="Wang H.-H."/>
            <person name="Wang J."/>
            <person name="Ma M.-Y."/>
            <person name="Hu H.-H."/>
            <person name="Song Z.-L."/>
            <person name="Ma H.-G."/>
            <person name="Fan Y."/>
            <person name="Du C.-Y."/>
            <person name="Xu J.-C."/>
        </authorList>
    </citation>
    <scope>NUCLEOTIDE SEQUENCE</scope>
    <source>
        <strain evidence="12">CZ1</strain>
    </source>
</reference>
<dbReference type="InterPro" id="IPR019734">
    <property type="entry name" value="TPR_rpt"/>
</dbReference>
<dbReference type="PROSITE" id="PS50104">
    <property type="entry name" value="TIR"/>
    <property type="match status" value="1"/>
</dbReference>
<dbReference type="PRINTS" id="PR00381">
    <property type="entry name" value="KINESINLIGHT"/>
</dbReference>
<dbReference type="EMBL" id="CP130144">
    <property type="protein sequence ID" value="WNZ46343.1"/>
    <property type="molecule type" value="Genomic_DNA"/>
</dbReference>
<feature type="repeat" description="TPR" evidence="10">
    <location>
        <begin position="690"/>
        <end position="723"/>
    </location>
</feature>
<keyword evidence="4" id="KW-0493">Microtubule</keyword>
<evidence type="ECO:0000259" key="11">
    <source>
        <dbReference type="PROSITE" id="PS50104"/>
    </source>
</evidence>
<evidence type="ECO:0000256" key="1">
    <source>
        <dbReference type="ARBA" id="ARBA00004245"/>
    </source>
</evidence>
<proteinExistence type="inferred from homology"/>
<evidence type="ECO:0000256" key="10">
    <source>
        <dbReference type="PROSITE-ProRule" id="PRU00339"/>
    </source>
</evidence>
<evidence type="ECO:0000256" key="7">
    <source>
        <dbReference type="ARBA" id="ARBA00023054"/>
    </source>
</evidence>
<sequence length="940" mass="106202">MPDETQTAPSRPVIFICYAHKDNDDAEVRKRCLDLLLMHLAPLQFDHDVLIWCDRALQIGDEWNPEILANLQSAKVAIALLSPAFFASSYIRTKEVPMILEQQDKGQTTLLPIMLSPCLVAESQFRYVDRNGEEKKRSLNDFQASNDMKRPLKGLPEHEQDAILLRVAQRVRGIITGKKSEVPIGGELQNNTPDNLPRSTTDFFVGRAEALSDIHKRLQAGQRLAICAVSGMGGIGKTELALRYALQYWKTGRDRGAICWLNARKGVDIEIVRFTRVCLDLTPPEFPDSESLVGWCWRQFPADESLIVFDDVQDYQEIAAFLPPDESRFKVLITTRSQIDQAGVARLSIETLNPLAAYQLLYQTVNDDRRLLEGQTIAEKLCEWLGYLPLGIQLVAKFLKLEPDLSLAELWAELEAEVLKHDGLSAIELVFELSWEKLSEAERQLAMLLGTFAAAPMQWSWVEGAIEFCRVKAPEQRGWERLKFWKARSQVPQQWCLLLEPKEIDLGRRRLIELSLLQRVGERQHQVHPLLREFFAQKMTREERKQIQSAVAQVTIGIAKQIPQSPTLEIISSVTAAIPHLQAVAEDLKKLKSREECGIAEDEDLIWVFVGISRFYEGQGLYADAEPWFDAGLTVARSLLGEQHPDVATSLNNLAELYRSQGRYEEAEPLYIQALELSRTLLGEQHPAVATSLNNLAGLYRSQGRYEEAEPLYIQALELSRTLLGEQHPAVATSLNNLALLYESQGRYEEAEPLYIQALELSRTLLGEQHPAVATSLNNLAGLYRSQGRYEEAEPLYIQALELSRTLLGEQHPAVAGSLNNLAGLYESQGRYEEAEPLYIQAFQIDQQALGQEHPDFAIDLSNLAGLYTTLERYAEAEPLYLQAIAIFYDRLGEAHPYTQQTWQGFINFLVQVLQKGRASELSNDPMTRSLLQQLQSASE</sequence>
<evidence type="ECO:0000256" key="2">
    <source>
        <dbReference type="ARBA" id="ARBA00009622"/>
    </source>
</evidence>
<dbReference type="SMART" id="SM00028">
    <property type="entry name" value="TPR"/>
    <property type="match status" value="7"/>
</dbReference>
<dbReference type="GO" id="GO:0005874">
    <property type="term" value="C:microtubule"/>
    <property type="evidence" value="ECO:0007669"/>
    <property type="project" value="UniProtKB-KW"/>
</dbReference>
<dbReference type="Gene3D" id="3.40.50.10140">
    <property type="entry name" value="Toll/interleukin-1 receptor homology (TIR) domain"/>
    <property type="match status" value="1"/>
</dbReference>
<reference evidence="12" key="1">
    <citation type="journal article" date="2023" name="Plants (Basel)">
        <title>Genomic Analysis of Leptolyngbya boryana CZ1 Reveals Efficient Carbon Fixation Modules.</title>
        <authorList>
            <person name="Bai X."/>
            <person name="Wang H."/>
            <person name="Cheng W."/>
            <person name="Wang J."/>
            <person name="Ma M."/>
            <person name="Hu H."/>
            <person name="Song Z."/>
            <person name="Ma H."/>
            <person name="Fan Y."/>
            <person name="Du C."/>
            <person name="Xu J."/>
        </authorList>
    </citation>
    <scope>NUCLEOTIDE SEQUENCE</scope>
    <source>
        <strain evidence="12">CZ1</strain>
    </source>
</reference>
<dbReference type="GO" id="GO:0007018">
    <property type="term" value="P:microtubule-based movement"/>
    <property type="evidence" value="ECO:0007669"/>
    <property type="project" value="TreeGrafter"/>
</dbReference>
<evidence type="ECO:0000256" key="9">
    <source>
        <dbReference type="ARBA" id="ARBA00023212"/>
    </source>
</evidence>
<dbReference type="InterPro" id="IPR002182">
    <property type="entry name" value="NB-ARC"/>
</dbReference>
<feature type="repeat" description="TPR" evidence="10">
    <location>
        <begin position="774"/>
        <end position="807"/>
    </location>
</feature>
<dbReference type="GO" id="GO:0007165">
    <property type="term" value="P:signal transduction"/>
    <property type="evidence" value="ECO:0007669"/>
    <property type="project" value="InterPro"/>
</dbReference>
<dbReference type="InterPro" id="IPR002151">
    <property type="entry name" value="Kinesin_light"/>
</dbReference>
<dbReference type="Pfam" id="PF13424">
    <property type="entry name" value="TPR_12"/>
    <property type="match status" value="3"/>
</dbReference>
<name>A0AA97AP24_LEPBY</name>
<dbReference type="InterPro" id="IPR035897">
    <property type="entry name" value="Toll_tir_struct_dom_sf"/>
</dbReference>
<evidence type="ECO:0000256" key="4">
    <source>
        <dbReference type="ARBA" id="ARBA00022701"/>
    </source>
</evidence>
<dbReference type="PROSITE" id="PS50005">
    <property type="entry name" value="TPR"/>
    <property type="match status" value="5"/>
</dbReference>
<keyword evidence="5" id="KW-0677">Repeat</keyword>
<dbReference type="InterPro" id="IPR011990">
    <property type="entry name" value="TPR-like_helical_dom_sf"/>
</dbReference>
<evidence type="ECO:0000256" key="8">
    <source>
        <dbReference type="ARBA" id="ARBA00023175"/>
    </source>
</evidence>
<dbReference type="AlphaFoldDB" id="A0AA97AP24"/>
<dbReference type="GO" id="GO:0043531">
    <property type="term" value="F:ADP binding"/>
    <property type="evidence" value="ECO:0007669"/>
    <property type="project" value="InterPro"/>
</dbReference>
<dbReference type="SUPFAM" id="SSF48452">
    <property type="entry name" value="TPR-like"/>
    <property type="match status" value="2"/>
</dbReference>
<protein>
    <submittedName>
        <fullName evidence="12">Tetratricopeptide repeat protein</fullName>
    </submittedName>
</protein>
<organism evidence="12">
    <name type="scientific">Leptolyngbya boryana CZ1</name>
    <dbReference type="NCBI Taxonomy" id="3060204"/>
    <lineage>
        <taxon>Bacteria</taxon>
        <taxon>Bacillati</taxon>
        <taxon>Cyanobacteriota</taxon>
        <taxon>Cyanophyceae</taxon>
        <taxon>Leptolyngbyales</taxon>
        <taxon>Leptolyngbyaceae</taxon>
        <taxon>Leptolyngbya group</taxon>
        <taxon>Leptolyngbya</taxon>
    </lineage>
</organism>
<keyword evidence="3" id="KW-0963">Cytoplasm</keyword>
<dbReference type="PANTHER" id="PTHR45783:SF3">
    <property type="entry name" value="KINESIN LIGHT CHAIN"/>
    <property type="match status" value="1"/>
</dbReference>